<evidence type="ECO:0000313" key="3">
    <source>
        <dbReference type="Proteomes" id="UP000696573"/>
    </source>
</evidence>
<dbReference type="Proteomes" id="UP000696573">
    <property type="component" value="Unassembled WGS sequence"/>
</dbReference>
<accession>A0A9N9V828</accession>
<evidence type="ECO:0000256" key="1">
    <source>
        <dbReference type="SAM" id="SignalP"/>
    </source>
</evidence>
<dbReference type="EMBL" id="CABFNQ020000652">
    <property type="protein sequence ID" value="CAH0021105.1"/>
    <property type="molecule type" value="Genomic_DNA"/>
</dbReference>
<evidence type="ECO:0000313" key="2">
    <source>
        <dbReference type="EMBL" id="CAH0021105.1"/>
    </source>
</evidence>
<feature type="signal peptide" evidence="1">
    <location>
        <begin position="1"/>
        <end position="20"/>
    </location>
</feature>
<keyword evidence="1" id="KW-0732">Signal</keyword>
<sequence>MTSFGTSLLGLVKLFGIGDSEKGATDRPNHATGQVDPEYRCFPSFSRFGAIYDLSPSESLDAETGVLTDEVASIEIDDADEKNRQVKGLADDADPCLPRRQYVLAQRWFVVTGTTWQLFHSFAISHKIKFAPDIAGN</sequence>
<protein>
    <submittedName>
        <fullName evidence="2">Uncharacterized protein</fullName>
    </submittedName>
</protein>
<organism evidence="2 3">
    <name type="scientific">Clonostachys rhizophaga</name>
    <dbReference type="NCBI Taxonomy" id="160324"/>
    <lineage>
        <taxon>Eukaryota</taxon>
        <taxon>Fungi</taxon>
        <taxon>Dikarya</taxon>
        <taxon>Ascomycota</taxon>
        <taxon>Pezizomycotina</taxon>
        <taxon>Sordariomycetes</taxon>
        <taxon>Hypocreomycetidae</taxon>
        <taxon>Hypocreales</taxon>
        <taxon>Bionectriaceae</taxon>
        <taxon>Clonostachys</taxon>
    </lineage>
</organism>
<gene>
    <name evidence="2" type="ORF">CRHIZ90672A_00013323</name>
</gene>
<keyword evidence="3" id="KW-1185">Reference proteome</keyword>
<proteinExistence type="predicted"/>
<feature type="chain" id="PRO_5040242033" evidence="1">
    <location>
        <begin position="21"/>
        <end position="137"/>
    </location>
</feature>
<name>A0A9N9V828_9HYPO</name>
<reference evidence="2" key="1">
    <citation type="submission" date="2021-10" db="EMBL/GenBank/DDBJ databases">
        <authorList>
            <person name="Piombo E."/>
        </authorList>
    </citation>
    <scope>NUCLEOTIDE SEQUENCE</scope>
</reference>
<dbReference type="AlphaFoldDB" id="A0A9N9V828"/>
<comment type="caution">
    <text evidence="2">The sequence shown here is derived from an EMBL/GenBank/DDBJ whole genome shotgun (WGS) entry which is preliminary data.</text>
</comment>